<accession>A0A2P2QT66</accession>
<sequence>MEVCVIIYINACHSGMVCSLSLDVCLTSLATPIVKNCSSFKTCICYEVIAQIKMFQYLLSLASSAAL</sequence>
<name>A0A2P2QT66_RHIMU</name>
<dbReference type="EMBL" id="GGEC01089634">
    <property type="protein sequence ID" value="MBX70118.1"/>
    <property type="molecule type" value="Transcribed_RNA"/>
</dbReference>
<dbReference type="AlphaFoldDB" id="A0A2P2QT66"/>
<evidence type="ECO:0000313" key="1">
    <source>
        <dbReference type="EMBL" id="MBX70118.1"/>
    </source>
</evidence>
<reference evidence="1" key="1">
    <citation type="submission" date="2018-02" db="EMBL/GenBank/DDBJ databases">
        <title>Rhizophora mucronata_Transcriptome.</title>
        <authorList>
            <person name="Meera S.P."/>
            <person name="Sreeshan A."/>
            <person name="Augustine A."/>
        </authorList>
    </citation>
    <scope>NUCLEOTIDE SEQUENCE</scope>
    <source>
        <tissue evidence="1">Leaf</tissue>
    </source>
</reference>
<organism evidence="1">
    <name type="scientific">Rhizophora mucronata</name>
    <name type="common">Asiatic mangrove</name>
    <dbReference type="NCBI Taxonomy" id="61149"/>
    <lineage>
        <taxon>Eukaryota</taxon>
        <taxon>Viridiplantae</taxon>
        <taxon>Streptophyta</taxon>
        <taxon>Embryophyta</taxon>
        <taxon>Tracheophyta</taxon>
        <taxon>Spermatophyta</taxon>
        <taxon>Magnoliopsida</taxon>
        <taxon>eudicotyledons</taxon>
        <taxon>Gunneridae</taxon>
        <taxon>Pentapetalae</taxon>
        <taxon>rosids</taxon>
        <taxon>fabids</taxon>
        <taxon>Malpighiales</taxon>
        <taxon>Rhizophoraceae</taxon>
        <taxon>Rhizophora</taxon>
    </lineage>
</organism>
<protein>
    <submittedName>
        <fullName evidence="1">Uncharacterized protein</fullName>
    </submittedName>
</protein>
<proteinExistence type="predicted"/>